<dbReference type="GO" id="GO:0015628">
    <property type="term" value="P:protein secretion by the type II secretion system"/>
    <property type="evidence" value="ECO:0007669"/>
    <property type="project" value="InterPro"/>
</dbReference>
<keyword evidence="2" id="KW-1133">Transmembrane helix</keyword>
<dbReference type="Gene3D" id="3.30.700.10">
    <property type="entry name" value="Glycoprotein, Type 4 Pilin"/>
    <property type="match status" value="1"/>
</dbReference>
<comment type="caution">
    <text evidence="3">The sequence shown here is derived from an EMBL/GenBank/DDBJ whole genome shotgun (WGS) entry which is preliminary data.</text>
</comment>
<keyword evidence="1" id="KW-0488">Methylation</keyword>
<evidence type="ECO:0000313" key="4">
    <source>
        <dbReference type="Proteomes" id="UP000177122"/>
    </source>
</evidence>
<keyword evidence="2" id="KW-0812">Transmembrane</keyword>
<sequence length="179" mass="18763">MMFISLKNRTKGFTLIELLVVIAIIGILSSVVLASLSTARAKSRDAKRISDLGQVQLALELYFDSAQSYPISAAAAPYVIPAALAPTYIPLVPVTPGGATAYQYLGLGTPAANIYPNCTVVTCNSYGLFAELERNDNTIVTTDTDTITSGVVIRGDSVACLVAAAAAGAGLERCYDIRP</sequence>
<organism evidence="3 4">
    <name type="scientific">Candidatus Lloydbacteria bacterium RIFCSPHIGHO2_01_FULL_49_22</name>
    <dbReference type="NCBI Taxonomy" id="1798658"/>
    <lineage>
        <taxon>Bacteria</taxon>
        <taxon>Candidatus Lloydiibacteriota</taxon>
    </lineage>
</organism>
<dbReference type="Proteomes" id="UP000177122">
    <property type="component" value="Unassembled WGS sequence"/>
</dbReference>
<evidence type="ECO:0000313" key="3">
    <source>
        <dbReference type="EMBL" id="OGZ06046.1"/>
    </source>
</evidence>
<dbReference type="InterPro" id="IPR045584">
    <property type="entry name" value="Pilin-like"/>
</dbReference>
<evidence type="ECO:0008006" key="5">
    <source>
        <dbReference type="Google" id="ProtNLM"/>
    </source>
</evidence>
<feature type="transmembrane region" description="Helical" evidence="2">
    <location>
        <begin position="12"/>
        <end position="36"/>
    </location>
</feature>
<accession>A0A1G2CXE7</accession>
<evidence type="ECO:0000256" key="2">
    <source>
        <dbReference type="SAM" id="Phobius"/>
    </source>
</evidence>
<dbReference type="PANTHER" id="PTHR30093">
    <property type="entry name" value="GENERAL SECRETION PATHWAY PROTEIN G"/>
    <property type="match status" value="1"/>
</dbReference>
<proteinExistence type="predicted"/>
<gene>
    <name evidence="3" type="ORF">A2845_01335</name>
</gene>
<evidence type="ECO:0000256" key="1">
    <source>
        <dbReference type="ARBA" id="ARBA00022481"/>
    </source>
</evidence>
<dbReference type="GO" id="GO:0015627">
    <property type="term" value="C:type II protein secretion system complex"/>
    <property type="evidence" value="ECO:0007669"/>
    <property type="project" value="InterPro"/>
</dbReference>
<keyword evidence="2" id="KW-0472">Membrane</keyword>
<dbReference type="PROSITE" id="PS00409">
    <property type="entry name" value="PROKAR_NTER_METHYL"/>
    <property type="match status" value="1"/>
</dbReference>
<dbReference type="Pfam" id="PF07963">
    <property type="entry name" value="N_methyl"/>
    <property type="match status" value="1"/>
</dbReference>
<reference evidence="3 4" key="1">
    <citation type="journal article" date="2016" name="Nat. Commun.">
        <title>Thousands of microbial genomes shed light on interconnected biogeochemical processes in an aquifer system.</title>
        <authorList>
            <person name="Anantharaman K."/>
            <person name="Brown C.T."/>
            <person name="Hug L.A."/>
            <person name="Sharon I."/>
            <person name="Castelle C.J."/>
            <person name="Probst A.J."/>
            <person name="Thomas B.C."/>
            <person name="Singh A."/>
            <person name="Wilkins M.J."/>
            <person name="Karaoz U."/>
            <person name="Brodie E.L."/>
            <person name="Williams K.H."/>
            <person name="Hubbard S.S."/>
            <person name="Banfield J.F."/>
        </authorList>
    </citation>
    <scope>NUCLEOTIDE SEQUENCE [LARGE SCALE GENOMIC DNA]</scope>
</reference>
<dbReference type="InterPro" id="IPR000983">
    <property type="entry name" value="Bac_GSPG_pilin"/>
</dbReference>
<dbReference type="InterPro" id="IPR012902">
    <property type="entry name" value="N_methyl_site"/>
</dbReference>
<dbReference type="PRINTS" id="PR00813">
    <property type="entry name" value="BCTERIALGSPG"/>
</dbReference>
<dbReference type="AlphaFoldDB" id="A0A1G2CXE7"/>
<dbReference type="SUPFAM" id="SSF54523">
    <property type="entry name" value="Pili subunits"/>
    <property type="match status" value="1"/>
</dbReference>
<name>A0A1G2CXE7_9BACT</name>
<protein>
    <recommendedName>
        <fullName evidence="5">Type II secretion system protein GspG C-terminal domain-containing protein</fullName>
    </recommendedName>
</protein>
<dbReference type="NCBIfam" id="TIGR02532">
    <property type="entry name" value="IV_pilin_GFxxxE"/>
    <property type="match status" value="1"/>
</dbReference>
<dbReference type="EMBL" id="MHLI01000005">
    <property type="protein sequence ID" value="OGZ06046.1"/>
    <property type="molecule type" value="Genomic_DNA"/>
</dbReference>